<feature type="region of interest" description="Disordered" evidence="1">
    <location>
        <begin position="1"/>
        <end position="23"/>
    </location>
</feature>
<gene>
    <name evidence="2" type="ORF">PCANC_08925</name>
</gene>
<feature type="compositionally biased region" description="Polar residues" evidence="1">
    <location>
        <begin position="1"/>
        <end position="10"/>
    </location>
</feature>
<dbReference type="EMBL" id="PGCJ01000809">
    <property type="protein sequence ID" value="PLW19679.1"/>
    <property type="molecule type" value="Genomic_DNA"/>
</dbReference>
<dbReference type="AlphaFoldDB" id="A0A2N5T2G0"/>
<evidence type="ECO:0000313" key="3">
    <source>
        <dbReference type="Proteomes" id="UP000235388"/>
    </source>
</evidence>
<feature type="region of interest" description="Disordered" evidence="1">
    <location>
        <begin position="116"/>
        <end position="139"/>
    </location>
</feature>
<evidence type="ECO:0000313" key="2">
    <source>
        <dbReference type="EMBL" id="PLW19679.1"/>
    </source>
</evidence>
<keyword evidence="3" id="KW-1185">Reference proteome</keyword>
<accession>A0A2N5T2G0</accession>
<comment type="caution">
    <text evidence="2">The sequence shown here is derived from an EMBL/GenBank/DDBJ whole genome shotgun (WGS) entry which is preliminary data.</text>
</comment>
<organism evidence="2 3">
    <name type="scientific">Puccinia coronata f. sp. avenae</name>
    <dbReference type="NCBI Taxonomy" id="200324"/>
    <lineage>
        <taxon>Eukaryota</taxon>
        <taxon>Fungi</taxon>
        <taxon>Dikarya</taxon>
        <taxon>Basidiomycota</taxon>
        <taxon>Pucciniomycotina</taxon>
        <taxon>Pucciniomycetes</taxon>
        <taxon>Pucciniales</taxon>
        <taxon>Pucciniaceae</taxon>
        <taxon>Puccinia</taxon>
    </lineage>
</organism>
<proteinExistence type="predicted"/>
<protein>
    <submittedName>
        <fullName evidence="2">Uncharacterized protein</fullName>
    </submittedName>
</protein>
<dbReference type="Proteomes" id="UP000235388">
    <property type="component" value="Unassembled WGS sequence"/>
</dbReference>
<sequence>MNPNFPVHSTSIREERPQAPARRLSAPRRVARTFHSSGFGPRRCPWGIPLLGDGFGSGCPEHSTAPTITPYIAGPVGERPGGDYSDFGRVRELAVFRGFCLRVWCSQLSSTMGIEAGSPAAASPWTPVSSPLRPSGSTE</sequence>
<reference evidence="2 3" key="1">
    <citation type="submission" date="2017-11" db="EMBL/GenBank/DDBJ databases">
        <title>De novo assembly and phasing of dikaryotic genomes from two isolates of Puccinia coronata f. sp. avenae, the causal agent of oat crown rust.</title>
        <authorList>
            <person name="Miller M.E."/>
            <person name="Zhang Y."/>
            <person name="Omidvar V."/>
            <person name="Sperschneider J."/>
            <person name="Schwessinger B."/>
            <person name="Raley C."/>
            <person name="Palmer J.M."/>
            <person name="Garnica D."/>
            <person name="Upadhyaya N."/>
            <person name="Rathjen J."/>
            <person name="Taylor J.M."/>
            <person name="Park R.F."/>
            <person name="Dodds P.N."/>
            <person name="Hirsch C.D."/>
            <person name="Kianian S.F."/>
            <person name="Figueroa M."/>
        </authorList>
    </citation>
    <scope>NUCLEOTIDE SEQUENCE [LARGE SCALE GENOMIC DNA]</scope>
    <source>
        <strain evidence="2">12NC29</strain>
    </source>
</reference>
<name>A0A2N5T2G0_9BASI</name>
<evidence type="ECO:0000256" key="1">
    <source>
        <dbReference type="SAM" id="MobiDB-lite"/>
    </source>
</evidence>